<dbReference type="AlphaFoldDB" id="A0A9X0QJA0"/>
<evidence type="ECO:0000256" key="1">
    <source>
        <dbReference type="SAM" id="Phobius"/>
    </source>
</evidence>
<dbReference type="Proteomes" id="UP000535182">
    <property type="component" value="Unassembled WGS sequence"/>
</dbReference>
<comment type="caution">
    <text evidence="2">The sequence shown here is derived from an EMBL/GenBank/DDBJ whole genome shotgun (WGS) entry which is preliminary data.</text>
</comment>
<accession>A0A9X0QJA0</accession>
<name>A0A9X0QJA0_9BACT</name>
<feature type="transmembrane region" description="Helical" evidence="1">
    <location>
        <begin position="147"/>
        <end position="169"/>
    </location>
</feature>
<feature type="transmembrane region" description="Helical" evidence="1">
    <location>
        <begin position="35"/>
        <end position="61"/>
    </location>
</feature>
<feature type="transmembrane region" description="Helical" evidence="1">
    <location>
        <begin position="119"/>
        <end position="141"/>
    </location>
</feature>
<feature type="transmembrane region" description="Helical" evidence="1">
    <location>
        <begin position="6"/>
        <end position="23"/>
    </location>
</feature>
<keyword evidence="1" id="KW-0812">Transmembrane</keyword>
<evidence type="ECO:0000313" key="3">
    <source>
        <dbReference type="Proteomes" id="UP000535182"/>
    </source>
</evidence>
<evidence type="ECO:0000313" key="2">
    <source>
        <dbReference type="EMBL" id="MBB5331294.1"/>
    </source>
</evidence>
<keyword evidence="1" id="KW-1133">Transmembrane helix</keyword>
<feature type="transmembrane region" description="Helical" evidence="1">
    <location>
        <begin position="81"/>
        <end position="107"/>
    </location>
</feature>
<proteinExistence type="predicted"/>
<organism evidence="2 3">
    <name type="scientific">Tunturiibacter gelidiferens</name>
    <dbReference type="NCBI Taxonomy" id="3069689"/>
    <lineage>
        <taxon>Bacteria</taxon>
        <taxon>Pseudomonadati</taxon>
        <taxon>Acidobacteriota</taxon>
        <taxon>Terriglobia</taxon>
        <taxon>Terriglobales</taxon>
        <taxon>Acidobacteriaceae</taxon>
        <taxon>Tunturiibacter</taxon>
    </lineage>
</organism>
<dbReference type="RefSeq" id="WP_183981154.1">
    <property type="nucleotide sequence ID" value="NZ_JACHEB010000014.1"/>
</dbReference>
<dbReference type="EMBL" id="JACHEB010000014">
    <property type="protein sequence ID" value="MBB5331294.1"/>
    <property type="molecule type" value="Genomic_DNA"/>
</dbReference>
<keyword evidence="3" id="KW-1185">Reference proteome</keyword>
<sequence>MIFEIAIPFLALGSAAFLICAAIPKLRRFALSTSLWCLAFAFCCIAVVIALLLVTTGFAALHELFHRHSVIDLSNSGQTPWAGWIFIIFSVAAATTGATAITAVHGIITRRLTLALFRLYLAVVSFGVGVVSFAFVLLVFINLLFDLYFVVPVTIVGLSLMLLLSYTCFKNASQFRGSYPERFPVVTHEEFGFDRQRPA</sequence>
<keyword evidence="1" id="KW-0472">Membrane</keyword>
<protein>
    <submittedName>
        <fullName evidence="2">Uncharacterized protein</fullName>
    </submittedName>
</protein>
<gene>
    <name evidence="2" type="ORF">HDF14_004938</name>
</gene>
<reference evidence="2 3" key="1">
    <citation type="submission" date="2020-08" db="EMBL/GenBank/DDBJ databases">
        <title>Genomic Encyclopedia of Type Strains, Phase IV (KMG-V): Genome sequencing to study the core and pangenomes of soil and plant-associated prokaryotes.</title>
        <authorList>
            <person name="Whitman W."/>
        </authorList>
    </citation>
    <scope>NUCLEOTIDE SEQUENCE [LARGE SCALE GENOMIC DNA]</scope>
    <source>
        <strain evidence="2 3">X5P2</strain>
    </source>
</reference>